<feature type="region of interest" description="Disordered" evidence="1">
    <location>
        <begin position="1"/>
        <end position="28"/>
    </location>
</feature>
<protein>
    <submittedName>
        <fullName evidence="2">Uncharacterized protein</fullName>
    </submittedName>
</protein>
<reference evidence="2" key="1">
    <citation type="submission" date="2021-03" db="EMBL/GenBank/DDBJ databases">
        <title>Comparative genomics and phylogenomic investigation of the class Geoglossomycetes provide insights into ecological specialization and systematics.</title>
        <authorList>
            <person name="Melie T."/>
            <person name="Pirro S."/>
            <person name="Miller A.N."/>
            <person name="Quandt A."/>
        </authorList>
    </citation>
    <scope>NUCLEOTIDE SEQUENCE</scope>
    <source>
        <strain evidence="2">GBOQ0MN5Z8</strain>
    </source>
</reference>
<proteinExistence type="predicted"/>
<dbReference type="EMBL" id="JAGHQL010000005">
    <property type="protein sequence ID" value="KAH0545493.1"/>
    <property type="molecule type" value="Genomic_DNA"/>
</dbReference>
<feature type="compositionally biased region" description="Basic and acidic residues" evidence="1">
    <location>
        <begin position="144"/>
        <end position="156"/>
    </location>
</feature>
<organism evidence="2 3">
    <name type="scientific">Glutinoglossum americanum</name>
    <dbReference type="NCBI Taxonomy" id="1670608"/>
    <lineage>
        <taxon>Eukaryota</taxon>
        <taxon>Fungi</taxon>
        <taxon>Dikarya</taxon>
        <taxon>Ascomycota</taxon>
        <taxon>Pezizomycotina</taxon>
        <taxon>Geoglossomycetes</taxon>
        <taxon>Geoglossales</taxon>
        <taxon>Geoglossaceae</taxon>
        <taxon>Glutinoglossum</taxon>
    </lineage>
</organism>
<comment type="caution">
    <text evidence="2">The sequence shown here is derived from an EMBL/GenBank/DDBJ whole genome shotgun (WGS) entry which is preliminary data.</text>
</comment>
<evidence type="ECO:0000313" key="2">
    <source>
        <dbReference type="EMBL" id="KAH0545493.1"/>
    </source>
</evidence>
<gene>
    <name evidence="2" type="ORF">FGG08_000494</name>
</gene>
<accession>A0A9P8IDD6</accession>
<keyword evidence="3" id="KW-1185">Reference proteome</keyword>
<feature type="region of interest" description="Disordered" evidence="1">
    <location>
        <begin position="144"/>
        <end position="188"/>
    </location>
</feature>
<name>A0A9P8IDD6_9PEZI</name>
<evidence type="ECO:0000256" key="1">
    <source>
        <dbReference type="SAM" id="MobiDB-lite"/>
    </source>
</evidence>
<evidence type="ECO:0000313" key="3">
    <source>
        <dbReference type="Proteomes" id="UP000698800"/>
    </source>
</evidence>
<dbReference type="Proteomes" id="UP000698800">
    <property type="component" value="Unassembled WGS sequence"/>
</dbReference>
<dbReference type="AlphaFoldDB" id="A0A9P8IDD6"/>
<sequence length="188" mass="21032">MEDYNRAKSAFNQQNSQSSHSSNRGPVVGVNQYGLLESQIQTLKRSLREEVEGHNNSRTRLNQELQRRLDAENSMNQLSLAYTASYGMVGQLQGVIGQKDCQITELRNKLDKESKEGDMRLDMANARDRQIRVLKAELKRLAPIEGDEKTIADGDTSHPQSQHAAKCRRTDSNITANGGKPVKTPPQV</sequence>
<feature type="compositionally biased region" description="Low complexity" evidence="1">
    <location>
        <begin position="12"/>
        <end position="23"/>
    </location>
</feature>